<organism evidence="2 3">
    <name type="scientific">Halomonas saccharevitans</name>
    <dbReference type="NCBI Taxonomy" id="416872"/>
    <lineage>
        <taxon>Bacteria</taxon>
        <taxon>Pseudomonadati</taxon>
        <taxon>Pseudomonadota</taxon>
        <taxon>Gammaproteobacteria</taxon>
        <taxon>Oceanospirillales</taxon>
        <taxon>Halomonadaceae</taxon>
        <taxon>Halomonas</taxon>
    </lineage>
</organism>
<name>A0A1I7BNZ4_9GAMM</name>
<feature type="signal peptide" evidence="1">
    <location>
        <begin position="1"/>
        <end position="22"/>
    </location>
</feature>
<sequence length="153" mass="16701">MKGLTRALVFGTAALLSTSAIAFGEKGQWSSGWGQGTTEYAAVNQRGDRLYIACNPYEPVKMTLTAGGRDYGSYGDGDFSLVLDGNEIQTPYETNSRVGENNFFYAWEHLRKSHSIVAVTSDGQRVALPSQGSFNVLPEAFTPEYPCRTSLQI</sequence>
<protein>
    <submittedName>
        <fullName evidence="2">Uncharacterized protein</fullName>
    </submittedName>
</protein>
<dbReference type="Proteomes" id="UP000199594">
    <property type="component" value="Unassembled WGS sequence"/>
</dbReference>
<dbReference type="RefSeq" id="WP_089850812.1">
    <property type="nucleotide sequence ID" value="NZ_FPAQ01000028.1"/>
</dbReference>
<keyword evidence="1" id="KW-0732">Signal</keyword>
<dbReference type="EMBL" id="FPAQ01000028">
    <property type="protein sequence ID" value="SFT88914.1"/>
    <property type="molecule type" value="Genomic_DNA"/>
</dbReference>
<gene>
    <name evidence="2" type="ORF">SAMN04487956_12841</name>
</gene>
<feature type="chain" id="PRO_5011579053" evidence="1">
    <location>
        <begin position="23"/>
        <end position="153"/>
    </location>
</feature>
<accession>A0A1I7BNZ4</accession>
<proteinExistence type="predicted"/>
<reference evidence="2 3" key="1">
    <citation type="submission" date="2016-10" db="EMBL/GenBank/DDBJ databases">
        <authorList>
            <person name="de Groot N.N."/>
        </authorList>
    </citation>
    <scope>NUCLEOTIDE SEQUENCE [LARGE SCALE GENOMIC DNA]</scope>
    <source>
        <strain evidence="2 3">CGMCC 1.6493</strain>
    </source>
</reference>
<dbReference type="OrthoDB" id="6458069at2"/>
<dbReference type="AlphaFoldDB" id="A0A1I7BNZ4"/>
<evidence type="ECO:0000256" key="1">
    <source>
        <dbReference type="SAM" id="SignalP"/>
    </source>
</evidence>
<evidence type="ECO:0000313" key="2">
    <source>
        <dbReference type="EMBL" id="SFT88914.1"/>
    </source>
</evidence>
<evidence type="ECO:0000313" key="3">
    <source>
        <dbReference type="Proteomes" id="UP000199594"/>
    </source>
</evidence>